<dbReference type="KEGG" id="srub:C2R22_02875"/>
<evidence type="ECO:0000313" key="1">
    <source>
        <dbReference type="EMBL" id="AUV80728.1"/>
    </source>
</evidence>
<keyword evidence="2" id="KW-1185">Reference proteome</keyword>
<gene>
    <name evidence="1" type="ORF">C2R22_02875</name>
</gene>
<dbReference type="EMBL" id="CP026309">
    <property type="protein sequence ID" value="AUV80728.1"/>
    <property type="molecule type" value="Genomic_DNA"/>
</dbReference>
<accession>A0A2I8VFL7</accession>
<dbReference type="InterPro" id="IPR055927">
    <property type="entry name" value="DUF7504"/>
</dbReference>
<protein>
    <submittedName>
        <fullName evidence="1">Uncharacterized protein</fullName>
    </submittedName>
</protein>
<dbReference type="AlphaFoldDB" id="A0A2I8VFL7"/>
<dbReference type="GeneID" id="35590998"/>
<dbReference type="Proteomes" id="UP000236584">
    <property type="component" value="Chromosome"/>
</dbReference>
<organism evidence="1 2">
    <name type="scientific">Salinigranum rubrum</name>
    <dbReference type="NCBI Taxonomy" id="755307"/>
    <lineage>
        <taxon>Archaea</taxon>
        <taxon>Methanobacteriati</taxon>
        <taxon>Methanobacteriota</taxon>
        <taxon>Stenosarchaea group</taxon>
        <taxon>Halobacteria</taxon>
        <taxon>Halobacteriales</taxon>
        <taxon>Haloferacaceae</taxon>
        <taxon>Salinigranum</taxon>
    </lineage>
</organism>
<name>A0A2I8VFL7_9EURY</name>
<sequence length="180" mass="19578">MDSRTLETGFSLLTGGHSGRSRVLWITLLNTPREVVDIWDDHCPARPDRLQVVLVGDGLSVADTVPGPHVGVHTVDDPADLTTLGVRVLNALSAVEADDEDEAVDVCLRFDSLTPLSQYVSREGLGQFLHVLTTRLADAGVRSHFHLDPMAHDSQTVHALGSIFDTQVRVEDDGVSLTHR</sequence>
<proteinExistence type="predicted"/>
<dbReference type="RefSeq" id="WP_103424368.1">
    <property type="nucleotide sequence ID" value="NZ_CP026309.1"/>
</dbReference>
<dbReference type="Pfam" id="PF24336">
    <property type="entry name" value="DUF7504"/>
    <property type="match status" value="1"/>
</dbReference>
<dbReference type="OrthoDB" id="109251at2157"/>
<evidence type="ECO:0000313" key="2">
    <source>
        <dbReference type="Proteomes" id="UP000236584"/>
    </source>
</evidence>
<reference evidence="1 2" key="1">
    <citation type="submission" date="2018-01" db="EMBL/GenBank/DDBJ databases">
        <title>Complete genome sequence of Salinigranum rubrum GX10T, an extremely halophilic archaeon isolated from a marine solar saltern.</title>
        <authorList>
            <person name="Han S."/>
        </authorList>
    </citation>
    <scope>NUCLEOTIDE SEQUENCE [LARGE SCALE GENOMIC DNA]</scope>
    <source>
        <strain evidence="1 2">GX10</strain>
    </source>
</reference>